<dbReference type="Proteomes" id="UP001301769">
    <property type="component" value="Unassembled WGS sequence"/>
</dbReference>
<dbReference type="PANTHER" id="PTHR42718:SF1">
    <property type="entry name" value="LOW AFFINITY AMMONIUM TRANSPORTER"/>
    <property type="match status" value="1"/>
</dbReference>
<feature type="transmembrane region" description="Helical" evidence="6">
    <location>
        <begin position="515"/>
        <end position="534"/>
    </location>
</feature>
<dbReference type="CDD" id="cd17476">
    <property type="entry name" value="MFS_Amf1_MDR_like"/>
    <property type="match status" value="1"/>
</dbReference>
<evidence type="ECO:0000313" key="8">
    <source>
        <dbReference type="EMBL" id="KAK4216395.1"/>
    </source>
</evidence>
<organism evidence="8 9">
    <name type="scientific">Rhypophila decipiens</name>
    <dbReference type="NCBI Taxonomy" id="261697"/>
    <lineage>
        <taxon>Eukaryota</taxon>
        <taxon>Fungi</taxon>
        <taxon>Dikarya</taxon>
        <taxon>Ascomycota</taxon>
        <taxon>Pezizomycotina</taxon>
        <taxon>Sordariomycetes</taxon>
        <taxon>Sordariomycetidae</taxon>
        <taxon>Sordariales</taxon>
        <taxon>Naviculisporaceae</taxon>
        <taxon>Rhypophila</taxon>
    </lineage>
</organism>
<proteinExistence type="predicted"/>
<dbReference type="InterPro" id="IPR011701">
    <property type="entry name" value="MFS"/>
</dbReference>
<feature type="transmembrane region" description="Helical" evidence="6">
    <location>
        <begin position="216"/>
        <end position="234"/>
    </location>
</feature>
<protein>
    <submittedName>
        <fullName evidence="8">Major facilitator superfamily-domain-containing protein</fullName>
    </submittedName>
</protein>
<dbReference type="EMBL" id="MU858069">
    <property type="protein sequence ID" value="KAK4216395.1"/>
    <property type="molecule type" value="Genomic_DNA"/>
</dbReference>
<keyword evidence="4 6" id="KW-0472">Membrane</keyword>
<evidence type="ECO:0000256" key="4">
    <source>
        <dbReference type="ARBA" id="ARBA00023136"/>
    </source>
</evidence>
<keyword evidence="3 6" id="KW-1133">Transmembrane helix</keyword>
<dbReference type="InterPro" id="IPR036259">
    <property type="entry name" value="MFS_trans_sf"/>
</dbReference>
<dbReference type="GO" id="GO:0022857">
    <property type="term" value="F:transmembrane transporter activity"/>
    <property type="evidence" value="ECO:0007669"/>
    <property type="project" value="InterPro"/>
</dbReference>
<feature type="transmembrane region" description="Helical" evidence="6">
    <location>
        <begin position="314"/>
        <end position="336"/>
    </location>
</feature>
<feature type="transmembrane region" description="Helical" evidence="6">
    <location>
        <begin position="178"/>
        <end position="196"/>
    </location>
</feature>
<dbReference type="PANTHER" id="PTHR42718">
    <property type="entry name" value="MAJOR FACILITATOR SUPERFAMILY MULTIDRUG TRANSPORTER MFSC"/>
    <property type="match status" value="1"/>
</dbReference>
<dbReference type="AlphaFoldDB" id="A0AAN6YEI9"/>
<evidence type="ECO:0000259" key="7">
    <source>
        <dbReference type="PROSITE" id="PS50850"/>
    </source>
</evidence>
<gene>
    <name evidence="8" type="ORF">QBC37DRAFT_417139</name>
</gene>
<keyword evidence="2 6" id="KW-0812">Transmembrane</keyword>
<dbReference type="GO" id="GO:0016020">
    <property type="term" value="C:membrane"/>
    <property type="evidence" value="ECO:0007669"/>
    <property type="project" value="UniProtKB-SubCell"/>
</dbReference>
<feature type="transmembrane region" description="Helical" evidence="6">
    <location>
        <begin position="342"/>
        <end position="364"/>
    </location>
</feature>
<reference evidence="8" key="2">
    <citation type="submission" date="2023-05" db="EMBL/GenBank/DDBJ databases">
        <authorList>
            <consortium name="Lawrence Berkeley National Laboratory"/>
            <person name="Steindorff A."/>
            <person name="Hensen N."/>
            <person name="Bonometti L."/>
            <person name="Westerberg I."/>
            <person name="Brannstrom I.O."/>
            <person name="Guillou S."/>
            <person name="Cros-Aarteil S."/>
            <person name="Calhoun S."/>
            <person name="Haridas S."/>
            <person name="Kuo A."/>
            <person name="Mondo S."/>
            <person name="Pangilinan J."/>
            <person name="Riley R."/>
            <person name="Labutti K."/>
            <person name="Andreopoulos B."/>
            <person name="Lipzen A."/>
            <person name="Chen C."/>
            <person name="Yanf M."/>
            <person name="Daum C."/>
            <person name="Ng V."/>
            <person name="Clum A."/>
            <person name="Ohm R."/>
            <person name="Martin F."/>
            <person name="Silar P."/>
            <person name="Natvig D."/>
            <person name="Lalanne C."/>
            <person name="Gautier V."/>
            <person name="Ament-Velasquez S.L."/>
            <person name="Kruys A."/>
            <person name="Hutchinson M.I."/>
            <person name="Powell A.J."/>
            <person name="Barry K."/>
            <person name="Miller A.N."/>
            <person name="Grigoriev I.V."/>
            <person name="Debuchy R."/>
            <person name="Gladieux P."/>
            <person name="Thoren M.H."/>
            <person name="Johannesson H."/>
        </authorList>
    </citation>
    <scope>NUCLEOTIDE SEQUENCE</scope>
    <source>
        <strain evidence="8">PSN293</strain>
    </source>
</reference>
<feature type="compositionally biased region" description="Basic and acidic residues" evidence="5">
    <location>
        <begin position="1"/>
        <end position="20"/>
    </location>
</feature>
<comment type="subcellular location">
    <subcellularLocation>
        <location evidence="1">Membrane</location>
        <topology evidence="1">Multi-pass membrane protein</topology>
    </subcellularLocation>
</comment>
<keyword evidence="9" id="KW-1185">Reference proteome</keyword>
<accession>A0AAN6YEI9</accession>
<sequence length="654" mass="71047">MSVPRARSDSTDRHHVDHQVSRQTVLRPGLLSSRYGNVFSESSESLEARLGLVQISGSSSTLVPSPDVKAGIDLQYPQLSYKGSPPPKTSPEVSDGSRATHRHSSYEPGSRRGFRRKTMLDRTSPIALFNPRQYLSQQTVEEDSIKLMAPELGASQNPYKSDPPAPKQPAGFTFWQEIWFVLVICLAQMLMLTGLAQAMVPAQIIGRSFPDSNPGVLAWYSAAYGLTSATFVLPSGRLGDLFGHRMIFLIGCVWFSLWSLAVGFAPGVQSAGHNGNVYFCFCRAMQGIGPSLLVPNGQAMLGRTYPPGPRKKTVLCLFGASAPLGFVMGGIVASLFAEYGSWPWAFWLMAIMCAGLGVMGSLALPRPGASKRQSQDSFWVQLDGFGMILGVSGLVLVNFAVNQAPIVSWSTPYVSFLLIIGILLTWWFILHECSSAKYPLVPISALTSTTNFVLGCTAAGWGCFGIWIYYSFAILEGFRGWSPLKSCIHFTPAPITGLAASFLAGYMIMRVKPHWIMLVSMLAFFLGSVLFAAAPLGETYWLRIFLSILIMPFGMDMSNPAATILLSNGVSKEHQGIAASLVVTTVNYSISLALGISGTIEVYTNEGKESMLPGVRAGQYFGTGLGFMGVLLALCFSLRGCCYTRFTRQKSEWA</sequence>
<feature type="region of interest" description="Disordered" evidence="5">
    <location>
        <begin position="77"/>
        <end position="117"/>
    </location>
</feature>
<feature type="transmembrane region" description="Helical" evidence="6">
    <location>
        <begin position="451"/>
        <end position="470"/>
    </location>
</feature>
<dbReference type="SUPFAM" id="SSF103473">
    <property type="entry name" value="MFS general substrate transporter"/>
    <property type="match status" value="1"/>
</dbReference>
<feature type="transmembrane region" description="Helical" evidence="6">
    <location>
        <begin position="540"/>
        <end position="566"/>
    </location>
</feature>
<dbReference type="Pfam" id="PF07690">
    <property type="entry name" value="MFS_1"/>
    <property type="match status" value="1"/>
</dbReference>
<name>A0AAN6YEI9_9PEZI</name>
<feature type="transmembrane region" description="Helical" evidence="6">
    <location>
        <begin position="620"/>
        <end position="641"/>
    </location>
</feature>
<feature type="region of interest" description="Disordered" evidence="5">
    <location>
        <begin position="1"/>
        <end position="24"/>
    </location>
</feature>
<feature type="transmembrane region" description="Helical" evidence="6">
    <location>
        <begin position="490"/>
        <end position="508"/>
    </location>
</feature>
<dbReference type="InterPro" id="IPR020846">
    <property type="entry name" value="MFS_dom"/>
</dbReference>
<evidence type="ECO:0000256" key="1">
    <source>
        <dbReference type="ARBA" id="ARBA00004141"/>
    </source>
</evidence>
<feature type="transmembrane region" description="Helical" evidence="6">
    <location>
        <begin position="384"/>
        <end position="401"/>
    </location>
</feature>
<feature type="transmembrane region" description="Helical" evidence="6">
    <location>
        <begin position="413"/>
        <end position="430"/>
    </location>
</feature>
<evidence type="ECO:0000313" key="9">
    <source>
        <dbReference type="Proteomes" id="UP001301769"/>
    </source>
</evidence>
<comment type="caution">
    <text evidence="8">The sequence shown here is derived from an EMBL/GenBank/DDBJ whole genome shotgun (WGS) entry which is preliminary data.</text>
</comment>
<dbReference type="PROSITE" id="PS50850">
    <property type="entry name" value="MFS"/>
    <property type="match status" value="1"/>
</dbReference>
<feature type="transmembrane region" description="Helical" evidence="6">
    <location>
        <begin position="578"/>
        <end position="600"/>
    </location>
</feature>
<dbReference type="Gene3D" id="1.20.1250.20">
    <property type="entry name" value="MFS general substrate transporter like domains"/>
    <property type="match status" value="2"/>
</dbReference>
<evidence type="ECO:0000256" key="5">
    <source>
        <dbReference type="SAM" id="MobiDB-lite"/>
    </source>
</evidence>
<feature type="transmembrane region" description="Helical" evidence="6">
    <location>
        <begin position="246"/>
        <end position="264"/>
    </location>
</feature>
<reference evidence="8" key="1">
    <citation type="journal article" date="2023" name="Mol. Phylogenet. Evol.">
        <title>Genome-scale phylogeny and comparative genomics of the fungal order Sordariales.</title>
        <authorList>
            <person name="Hensen N."/>
            <person name="Bonometti L."/>
            <person name="Westerberg I."/>
            <person name="Brannstrom I.O."/>
            <person name="Guillou S."/>
            <person name="Cros-Aarteil S."/>
            <person name="Calhoun S."/>
            <person name="Haridas S."/>
            <person name="Kuo A."/>
            <person name="Mondo S."/>
            <person name="Pangilinan J."/>
            <person name="Riley R."/>
            <person name="LaButti K."/>
            <person name="Andreopoulos B."/>
            <person name="Lipzen A."/>
            <person name="Chen C."/>
            <person name="Yan M."/>
            <person name="Daum C."/>
            <person name="Ng V."/>
            <person name="Clum A."/>
            <person name="Steindorff A."/>
            <person name="Ohm R.A."/>
            <person name="Martin F."/>
            <person name="Silar P."/>
            <person name="Natvig D.O."/>
            <person name="Lalanne C."/>
            <person name="Gautier V."/>
            <person name="Ament-Velasquez S.L."/>
            <person name="Kruys A."/>
            <person name="Hutchinson M.I."/>
            <person name="Powell A.J."/>
            <person name="Barry K."/>
            <person name="Miller A.N."/>
            <person name="Grigoriev I.V."/>
            <person name="Debuchy R."/>
            <person name="Gladieux P."/>
            <person name="Hiltunen Thoren M."/>
            <person name="Johannesson H."/>
        </authorList>
    </citation>
    <scope>NUCLEOTIDE SEQUENCE</scope>
    <source>
        <strain evidence="8">PSN293</strain>
    </source>
</reference>
<evidence type="ECO:0000256" key="2">
    <source>
        <dbReference type="ARBA" id="ARBA00022692"/>
    </source>
</evidence>
<evidence type="ECO:0000256" key="6">
    <source>
        <dbReference type="SAM" id="Phobius"/>
    </source>
</evidence>
<feature type="domain" description="Major facilitator superfamily (MFS) profile" evidence="7">
    <location>
        <begin position="180"/>
        <end position="652"/>
    </location>
</feature>
<evidence type="ECO:0000256" key="3">
    <source>
        <dbReference type="ARBA" id="ARBA00022989"/>
    </source>
</evidence>